<dbReference type="CDD" id="cd00367">
    <property type="entry name" value="PTS-HPr_like"/>
    <property type="match status" value="1"/>
</dbReference>
<evidence type="ECO:0000256" key="11">
    <source>
        <dbReference type="ARBA" id="ARBA00022683"/>
    </source>
</evidence>
<evidence type="ECO:0000256" key="13">
    <source>
        <dbReference type="ARBA" id="ARBA00022777"/>
    </source>
</evidence>
<dbReference type="InterPro" id="IPR036637">
    <property type="entry name" value="Phosphohistidine_dom_sf"/>
</dbReference>
<organism evidence="17 18">
    <name type="scientific">Lautropia dentalis</name>
    <dbReference type="NCBI Taxonomy" id="2490857"/>
    <lineage>
        <taxon>Bacteria</taxon>
        <taxon>Pseudomonadati</taxon>
        <taxon>Pseudomonadota</taxon>
        <taxon>Betaproteobacteria</taxon>
        <taxon>Burkholderiales</taxon>
        <taxon>Burkholderiaceae</taxon>
        <taxon>Lautropia</taxon>
    </lineage>
</organism>
<dbReference type="PROSITE" id="PS00742">
    <property type="entry name" value="PEP_ENZYMES_2"/>
    <property type="match status" value="1"/>
</dbReference>
<dbReference type="GO" id="GO:0016301">
    <property type="term" value="F:kinase activity"/>
    <property type="evidence" value="ECO:0007669"/>
    <property type="project" value="UniProtKB-KW"/>
</dbReference>
<comment type="catalytic activity">
    <reaction evidence="1">
        <text>L-histidyl-[protein] + phosphoenolpyruvate = N(pros)-phospho-L-histidyl-[protein] + pyruvate</text>
        <dbReference type="Rhea" id="RHEA:23880"/>
        <dbReference type="Rhea" id="RHEA-COMP:9745"/>
        <dbReference type="Rhea" id="RHEA-COMP:9746"/>
        <dbReference type="ChEBI" id="CHEBI:15361"/>
        <dbReference type="ChEBI" id="CHEBI:29979"/>
        <dbReference type="ChEBI" id="CHEBI:58702"/>
        <dbReference type="ChEBI" id="CHEBI:64837"/>
        <dbReference type="EC" id="2.7.3.9"/>
    </reaction>
</comment>
<dbReference type="NCBIfam" id="TIGR01417">
    <property type="entry name" value="PTS_I_fam"/>
    <property type="match status" value="1"/>
</dbReference>
<dbReference type="PROSITE" id="PS51094">
    <property type="entry name" value="PTS_EIIA_TYPE_2"/>
    <property type="match status" value="1"/>
</dbReference>
<evidence type="ECO:0000259" key="15">
    <source>
        <dbReference type="PROSITE" id="PS51094"/>
    </source>
</evidence>
<dbReference type="InterPro" id="IPR035895">
    <property type="entry name" value="HPr-like_sf"/>
</dbReference>
<keyword evidence="11" id="KW-0598">Phosphotransferase system</keyword>
<proteinExistence type="inferred from homology"/>
<dbReference type="InterPro" id="IPR040442">
    <property type="entry name" value="Pyrv_kinase-like_dom_sf"/>
</dbReference>
<feature type="domain" description="HPr" evidence="16">
    <location>
        <begin position="169"/>
        <end position="256"/>
    </location>
</feature>
<evidence type="ECO:0000256" key="9">
    <source>
        <dbReference type="ARBA" id="ARBA00022597"/>
    </source>
</evidence>
<dbReference type="Pfam" id="PF00391">
    <property type="entry name" value="PEP-utilizers"/>
    <property type="match status" value="1"/>
</dbReference>
<dbReference type="OrthoDB" id="9765468at2"/>
<dbReference type="CDD" id="cd00211">
    <property type="entry name" value="PTS_IIA_fru"/>
    <property type="match status" value="1"/>
</dbReference>
<dbReference type="InterPro" id="IPR008731">
    <property type="entry name" value="PTS_EIN"/>
</dbReference>
<feature type="domain" description="PTS EIIA type-2" evidence="15">
    <location>
        <begin position="8"/>
        <end position="153"/>
    </location>
</feature>
<reference evidence="17 18" key="1">
    <citation type="submission" date="2018-11" db="EMBL/GenBank/DDBJ databases">
        <title>Genome sequencing of Lautropia sp. KCOM 2505 (= ChDC F240).</title>
        <authorList>
            <person name="Kook J.-K."/>
            <person name="Park S.-N."/>
            <person name="Lim Y.K."/>
        </authorList>
    </citation>
    <scope>NUCLEOTIDE SEQUENCE [LARGE SCALE GENOMIC DNA]</scope>
    <source>
        <strain evidence="17 18">KCOM 2505</strain>
    </source>
</reference>
<evidence type="ECO:0000256" key="5">
    <source>
        <dbReference type="ARBA" id="ARBA00012232"/>
    </source>
</evidence>
<dbReference type="PANTHER" id="PTHR46244">
    <property type="entry name" value="PHOSPHOENOLPYRUVATE-PROTEIN PHOSPHOTRANSFERASE"/>
    <property type="match status" value="1"/>
</dbReference>
<dbReference type="PRINTS" id="PR00107">
    <property type="entry name" value="PHOSPHOCPHPR"/>
</dbReference>
<dbReference type="SUPFAM" id="SSF47831">
    <property type="entry name" value="Enzyme I of the PEP:sugar phosphotransferase system HPr-binding (sub)domain"/>
    <property type="match status" value="1"/>
</dbReference>
<dbReference type="GO" id="GO:0046872">
    <property type="term" value="F:metal ion binding"/>
    <property type="evidence" value="ECO:0007669"/>
    <property type="project" value="UniProtKB-KW"/>
</dbReference>
<evidence type="ECO:0000256" key="6">
    <source>
        <dbReference type="ARBA" id="ARBA00022448"/>
    </source>
</evidence>
<dbReference type="RefSeq" id="WP_125096038.1">
    <property type="nucleotide sequence ID" value="NZ_RRUE01000002.1"/>
</dbReference>
<dbReference type="EMBL" id="RRUE01000002">
    <property type="protein sequence ID" value="RRN43838.1"/>
    <property type="molecule type" value="Genomic_DNA"/>
</dbReference>
<dbReference type="InterPro" id="IPR002178">
    <property type="entry name" value="PTS_EIIA_type-2_dom"/>
</dbReference>
<keyword evidence="7" id="KW-0963">Cytoplasm</keyword>
<evidence type="ECO:0000256" key="4">
    <source>
        <dbReference type="ARBA" id="ARBA00007837"/>
    </source>
</evidence>
<dbReference type="NCBIfam" id="TIGR01003">
    <property type="entry name" value="PTS_HPr_family"/>
    <property type="match status" value="1"/>
</dbReference>
<dbReference type="Gene3D" id="3.20.20.60">
    <property type="entry name" value="Phosphoenolpyruvate-binding domains"/>
    <property type="match status" value="1"/>
</dbReference>
<dbReference type="InterPro" id="IPR036618">
    <property type="entry name" value="PtsI_HPr-bd_sf"/>
</dbReference>
<comment type="subcellular location">
    <subcellularLocation>
        <location evidence="3">Cytoplasm</location>
    </subcellularLocation>
</comment>
<comment type="caution">
    <text evidence="17">The sequence shown here is derived from an EMBL/GenBank/DDBJ whole genome shotgun (WGS) entry which is preliminary data.</text>
</comment>
<accession>A0A426FMP6</accession>
<keyword evidence="12" id="KW-0479">Metal-binding</keyword>
<comment type="cofactor">
    <cofactor evidence="2">
        <name>Mg(2+)</name>
        <dbReference type="ChEBI" id="CHEBI:18420"/>
    </cofactor>
</comment>
<evidence type="ECO:0000256" key="14">
    <source>
        <dbReference type="ARBA" id="ARBA00022842"/>
    </source>
</evidence>
<dbReference type="InterPro" id="IPR016152">
    <property type="entry name" value="PTrfase/Anion_transptr"/>
</dbReference>
<evidence type="ECO:0000313" key="17">
    <source>
        <dbReference type="EMBL" id="RRN43838.1"/>
    </source>
</evidence>
<evidence type="ECO:0000256" key="1">
    <source>
        <dbReference type="ARBA" id="ARBA00000683"/>
    </source>
</evidence>
<dbReference type="InterPro" id="IPR050499">
    <property type="entry name" value="PEP-utilizing_PTS_enzyme"/>
</dbReference>
<evidence type="ECO:0000256" key="8">
    <source>
        <dbReference type="ARBA" id="ARBA00022553"/>
    </source>
</evidence>
<dbReference type="Pfam" id="PF02896">
    <property type="entry name" value="PEP-utilizers_C"/>
    <property type="match status" value="1"/>
</dbReference>
<dbReference type="Gene3D" id="3.50.30.10">
    <property type="entry name" value="Phosphohistidine domain"/>
    <property type="match status" value="1"/>
</dbReference>
<keyword evidence="8" id="KW-0597">Phosphoprotein</keyword>
<dbReference type="PROSITE" id="PS00370">
    <property type="entry name" value="PEP_ENZYMES_PHOS_SITE"/>
    <property type="match status" value="1"/>
</dbReference>
<dbReference type="PANTHER" id="PTHR46244:SF6">
    <property type="entry name" value="PHOSPHOENOLPYRUVATE-PROTEIN PHOSPHOTRANSFERASE"/>
    <property type="match status" value="1"/>
</dbReference>
<dbReference type="GO" id="GO:0008965">
    <property type="term" value="F:phosphoenolpyruvate-protein phosphotransferase activity"/>
    <property type="evidence" value="ECO:0007669"/>
    <property type="project" value="UniProtKB-EC"/>
</dbReference>
<gene>
    <name evidence="17" type="primary">ptsP</name>
    <name evidence="17" type="ORF">EHV23_10575</name>
</gene>
<dbReference type="InterPro" id="IPR023151">
    <property type="entry name" value="PEP_util_CS"/>
</dbReference>
<dbReference type="GO" id="GO:0009401">
    <property type="term" value="P:phosphoenolpyruvate-dependent sugar phosphotransferase system"/>
    <property type="evidence" value="ECO:0007669"/>
    <property type="project" value="UniProtKB-KW"/>
</dbReference>
<dbReference type="Pfam" id="PF05524">
    <property type="entry name" value="PEP-utilisers_N"/>
    <property type="match status" value="1"/>
</dbReference>
<keyword evidence="17" id="KW-0670">Pyruvate</keyword>
<evidence type="ECO:0000256" key="10">
    <source>
        <dbReference type="ARBA" id="ARBA00022679"/>
    </source>
</evidence>
<dbReference type="AlphaFoldDB" id="A0A426FMP6"/>
<dbReference type="Gene3D" id="3.30.1340.10">
    <property type="entry name" value="HPr-like"/>
    <property type="match status" value="1"/>
</dbReference>
<dbReference type="InterPro" id="IPR018274">
    <property type="entry name" value="PEP_util_AS"/>
</dbReference>
<dbReference type="InterPro" id="IPR006318">
    <property type="entry name" value="PTS_EI-like"/>
</dbReference>
<evidence type="ECO:0000256" key="12">
    <source>
        <dbReference type="ARBA" id="ARBA00022723"/>
    </source>
</evidence>
<keyword evidence="9" id="KW-0762">Sugar transport</keyword>
<dbReference type="PROSITE" id="PS51350">
    <property type="entry name" value="PTS_HPR_DOM"/>
    <property type="match status" value="1"/>
</dbReference>
<dbReference type="SUPFAM" id="SSF55804">
    <property type="entry name" value="Phoshotransferase/anion transport protein"/>
    <property type="match status" value="1"/>
</dbReference>
<dbReference type="Proteomes" id="UP000270261">
    <property type="component" value="Unassembled WGS sequence"/>
</dbReference>
<sequence>MNTTSQSPEITPVEVQLGAAPQTRDDAVRAAGSLLIEAGFAADGFTDSLLKREQTATTFLGQGVAIPHGMIDEKHLVKRTGLGVVQVPNGVVWGKDAEGRDQVVKLVVGIAAASDEHIKVLRRLTRLMRDDARLQKLTTTGNAAEIVEALTGEPPAAAPSSAPALADFPVGKEITLGYPNGLHARPAGQWVESIRRFKSQVHVRCGDIVADARSVASLLSLGAGNNARLRVSAEGEDAQDAISALLGTIKLLGDEETRQARLAADKQAQAQGLGRELGTWQPEAANTFTGIAAAPGLVIGTLVLAESHELDVEDHFQGVAHAAHELDLALANAQKQLATLISSAEKQGQAEQANIFKAHLELLRDPSLLRDVTKLVVQGHGPAWAWQQCLHQRIEKQKGLSDATLSARSADLQDVGERVLRHLLGKGNEGSNPSQGWPADAILLADDLAPSVTAQIDTTRVKGFCTAKGGPTAHTAILARALGLPAVVAAGPGVLQPSLSQNGTKAILDGYRGRLYVAPTDKALAETQQRIERLAQLQAEETKTRLQPATTTDGHRVEIGANANRADQARRALESGAEGVGLMRTEFLFLERDRVPGEDEQYDVYRSMVDVLAGRPLIVRTLDIGGDKQVPHLALPQEDNPFLGVRGARLQLRREELLVPQLRALYRAAKHGPLSIMFPMISSIEEVQQLRERLEAIRQELDAPAVPLGIMIEVPSAAVMADQFAKYVDFFSIGTNDLTQYTLAIDRQHPELASLADALHPAVLRLIAQTVAGARPYKRHVGVCGGLAGDPLGAALLVGLGVDELSMSASDLGTIKALLRRQSLSDLQALARKALEAQTAQEVRALGAALKPASSQPAGDAA</sequence>
<dbReference type="SUPFAM" id="SSF51621">
    <property type="entry name" value="Phosphoenolpyruvate/pyruvate domain"/>
    <property type="match status" value="1"/>
</dbReference>
<keyword evidence="6" id="KW-0813">Transport</keyword>
<evidence type="ECO:0000256" key="2">
    <source>
        <dbReference type="ARBA" id="ARBA00001946"/>
    </source>
</evidence>
<comment type="similarity">
    <text evidence="4">Belongs to the PEP-utilizing enzyme family.</text>
</comment>
<dbReference type="Pfam" id="PF00359">
    <property type="entry name" value="PTS_EIIA_2"/>
    <property type="match status" value="1"/>
</dbReference>
<keyword evidence="13" id="KW-0418">Kinase</keyword>
<keyword evidence="14" id="KW-0460">Magnesium</keyword>
<dbReference type="InterPro" id="IPR000121">
    <property type="entry name" value="PEP_util_C"/>
</dbReference>
<dbReference type="Gene3D" id="3.40.930.10">
    <property type="entry name" value="Mannitol-specific EII, Chain A"/>
    <property type="match status" value="1"/>
</dbReference>
<dbReference type="SUPFAM" id="SSF55594">
    <property type="entry name" value="HPr-like"/>
    <property type="match status" value="1"/>
</dbReference>
<dbReference type="Pfam" id="PF00381">
    <property type="entry name" value="PTS-HPr"/>
    <property type="match status" value="1"/>
</dbReference>
<dbReference type="InterPro" id="IPR015813">
    <property type="entry name" value="Pyrv/PenolPyrv_kinase-like_dom"/>
</dbReference>
<keyword evidence="10 17" id="KW-0808">Transferase</keyword>
<dbReference type="Gene3D" id="1.10.274.10">
    <property type="entry name" value="PtsI, HPr-binding domain"/>
    <property type="match status" value="1"/>
</dbReference>
<evidence type="ECO:0000256" key="3">
    <source>
        <dbReference type="ARBA" id="ARBA00004496"/>
    </source>
</evidence>
<dbReference type="InterPro" id="IPR000032">
    <property type="entry name" value="HPr-like"/>
</dbReference>
<dbReference type="PROSITE" id="PS00372">
    <property type="entry name" value="PTS_EIIA_TYPE_2_HIS"/>
    <property type="match status" value="1"/>
</dbReference>
<evidence type="ECO:0000313" key="18">
    <source>
        <dbReference type="Proteomes" id="UP000270261"/>
    </source>
</evidence>
<keyword evidence="18" id="KW-1185">Reference proteome</keyword>
<name>A0A426FMP6_9BURK</name>
<dbReference type="InterPro" id="IPR008279">
    <property type="entry name" value="PEP-util_enz_mobile_dom"/>
</dbReference>
<dbReference type="PRINTS" id="PR01736">
    <property type="entry name" value="PHPHTRNFRASE"/>
</dbReference>
<dbReference type="SUPFAM" id="SSF52009">
    <property type="entry name" value="Phosphohistidine domain"/>
    <property type="match status" value="1"/>
</dbReference>
<evidence type="ECO:0000256" key="7">
    <source>
        <dbReference type="ARBA" id="ARBA00022490"/>
    </source>
</evidence>
<dbReference type="GO" id="GO:0005737">
    <property type="term" value="C:cytoplasm"/>
    <property type="evidence" value="ECO:0007669"/>
    <property type="project" value="UniProtKB-SubCell"/>
</dbReference>
<protein>
    <recommendedName>
        <fullName evidence="5">phosphoenolpyruvate--protein phosphotransferase</fullName>
        <ecNumber evidence="5">2.7.3.9</ecNumber>
    </recommendedName>
</protein>
<evidence type="ECO:0000259" key="16">
    <source>
        <dbReference type="PROSITE" id="PS51350"/>
    </source>
</evidence>
<dbReference type="EC" id="2.7.3.9" evidence="5"/>